<accession>A0A2X0MIR3</accession>
<name>A0A2X0MIR3_9BASI</name>
<organism evidence="2 3">
    <name type="scientific">Microbotryum silenes-dioicae</name>
    <dbReference type="NCBI Taxonomy" id="796604"/>
    <lineage>
        <taxon>Eukaryota</taxon>
        <taxon>Fungi</taxon>
        <taxon>Dikarya</taxon>
        <taxon>Basidiomycota</taxon>
        <taxon>Pucciniomycotina</taxon>
        <taxon>Microbotryomycetes</taxon>
        <taxon>Microbotryales</taxon>
        <taxon>Microbotryaceae</taxon>
        <taxon>Microbotryum</taxon>
    </lineage>
</organism>
<proteinExistence type="predicted"/>
<dbReference type="EMBL" id="FQNC01000020">
    <property type="protein sequence ID" value="SGY26719.1"/>
    <property type="molecule type" value="Genomic_DNA"/>
</dbReference>
<reference evidence="2 3" key="1">
    <citation type="submission" date="2016-11" db="EMBL/GenBank/DDBJ databases">
        <authorList>
            <person name="Jaros S."/>
            <person name="Januszkiewicz K."/>
            <person name="Wedrychowicz H."/>
        </authorList>
    </citation>
    <scope>NUCLEOTIDE SEQUENCE [LARGE SCALE GENOMIC DNA]</scope>
</reference>
<gene>
    <name evidence="2" type="primary">BQ5605_C018g08762</name>
    <name evidence="2" type="ORF">BQ5605_C018G08762</name>
</gene>
<sequence length="409" mass="45930">MVRFCNWKPLGWLNEASRLSAPSLASPAASRRLCHHRHYPTFSLRQLRRNVSRRSGYRASRLPLRQPTADTQITQIQLSWSTDEPLECDTLPRPLDAWRDKFKDRGAITAARKQDYTERMRSIVISSQKWVEIYLGVDIKSQHLIVKALEVLPSLLIEEQYTPSRILGCSASLHTLLDFVGKQPNCLPFSRPMTRPMLKQRNTSCSTSFILSQAQIIRLPSLLRHESRQLALDLNSLIQHRRAHQCAHLRAVLLKGRHGATTSTAQDPDPTSKAKLSEHGEVHSSVLRGLVQSRGAARLEAVSGVARSIRWTGQATFSRFSTANETENIGYIEDRRKEIRMQLRARQYTAFAKNPPFGSIDGNVTSATPLKIGSLVCFGLKRSITPVSCDASNIGEEQLSIGLGSYISR</sequence>
<keyword evidence="3" id="KW-1185">Reference proteome</keyword>
<feature type="region of interest" description="Disordered" evidence="1">
    <location>
        <begin position="259"/>
        <end position="278"/>
    </location>
</feature>
<evidence type="ECO:0000256" key="1">
    <source>
        <dbReference type="SAM" id="MobiDB-lite"/>
    </source>
</evidence>
<evidence type="ECO:0000313" key="2">
    <source>
        <dbReference type="EMBL" id="SGY26719.1"/>
    </source>
</evidence>
<protein>
    <submittedName>
        <fullName evidence="2">BQ5605_C018g08762 protein</fullName>
    </submittedName>
</protein>
<dbReference type="Proteomes" id="UP000249464">
    <property type="component" value="Unassembled WGS sequence"/>
</dbReference>
<dbReference type="AlphaFoldDB" id="A0A2X0MIR3"/>
<evidence type="ECO:0000313" key="3">
    <source>
        <dbReference type="Proteomes" id="UP000249464"/>
    </source>
</evidence>